<keyword evidence="1" id="KW-0812">Transmembrane</keyword>
<evidence type="ECO:0000256" key="1">
    <source>
        <dbReference type="SAM" id="Phobius"/>
    </source>
</evidence>
<keyword evidence="1" id="KW-1133">Transmembrane helix</keyword>
<feature type="transmembrane region" description="Helical" evidence="1">
    <location>
        <begin position="153"/>
        <end position="173"/>
    </location>
</feature>
<keyword evidence="1" id="KW-0472">Membrane</keyword>
<feature type="transmembrane region" description="Helical" evidence="1">
    <location>
        <begin position="223"/>
        <end position="244"/>
    </location>
</feature>
<proteinExistence type="predicted"/>
<keyword evidence="3" id="KW-1185">Reference proteome</keyword>
<name>A0ABP1Q917_9HEXA</name>
<organism evidence="2 3">
    <name type="scientific">Orchesella dallaii</name>
    <dbReference type="NCBI Taxonomy" id="48710"/>
    <lineage>
        <taxon>Eukaryota</taxon>
        <taxon>Metazoa</taxon>
        <taxon>Ecdysozoa</taxon>
        <taxon>Arthropoda</taxon>
        <taxon>Hexapoda</taxon>
        <taxon>Collembola</taxon>
        <taxon>Entomobryomorpha</taxon>
        <taxon>Entomobryoidea</taxon>
        <taxon>Orchesellidae</taxon>
        <taxon>Orchesellinae</taxon>
        <taxon>Orchesella</taxon>
    </lineage>
</organism>
<evidence type="ECO:0000313" key="3">
    <source>
        <dbReference type="Proteomes" id="UP001642540"/>
    </source>
</evidence>
<dbReference type="EMBL" id="CAXLJM020000026">
    <property type="protein sequence ID" value="CAL8093994.1"/>
    <property type="molecule type" value="Genomic_DNA"/>
</dbReference>
<accession>A0ABP1Q917</accession>
<reference evidence="2 3" key="1">
    <citation type="submission" date="2024-08" db="EMBL/GenBank/DDBJ databases">
        <authorList>
            <person name="Cucini C."/>
            <person name="Frati F."/>
        </authorList>
    </citation>
    <scope>NUCLEOTIDE SEQUENCE [LARGE SCALE GENOMIC DNA]</scope>
</reference>
<protein>
    <submittedName>
        <fullName evidence="2">Uncharacterized protein</fullName>
    </submittedName>
</protein>
<feature type="transmembrane region" description="Helical" evidence="1">
    <location>
        <begin position="54"/>
        <end position="73"/>
    </location>
</feature>
<feature type="transmembrane region" description="Helical" evidence="1">
    <location>
        <begin position="12"/>
        <end position="33"/>
    </location>
</feature>
<dbReference type="Proteomes" id="UP001642540">
    <property type="component" value="Unassembled WGS sequence"/>
</dbReference>
<comment type="caution">
    <text evidence="2">The sequence shown here is derived from an EMBL/GenBank/DDBJ whole genome shotgun (WGS) entry which is preliminary data.</text>
</comment>
<sequence>MEPVGSKLENLFQLIRTLSSGLKSVLFVRILWARQEFLLDFVNRTFCNFKVTTSYWKISLLIGYMIITCASSLSPGNENEFIDKLLSLTSTSSLRADWWFEPFRVFGLSTYDDVKCTVNNVNDFMGDLVFAFYLETLTYFAETTGVLAAEPQYLETVIFIVFLALFVYIWFLACEFHRKVNDITVKWIANCQAGQNISMDQRLRLNALSNENRDAQLGISCRFFTVTYSFIGSMLSLIITYGIIVLQTRT</sequence>
<gene>
    <name evidence="2" type="ORF">ODALV1_LOCUS8664</name>
</gene>
<evidence type="ECO:0000313" key="2">
    <source>
        <dbReference type="EMBL" id="CAL8093994.1"/>
    </source>
</evidence>